<dbReference type="SUPFAM" id="SSF53649">
    <property type="entry name" value="Alkaline phosphatase-like"/>
    <property type="match status" value="1"/>
</dbReference>
<dbReference type="GO" id="GO:0004065">
    <property type="term" value="F:arylsulfatase activity"/>
    <property type="evidence" value="ECO:0007669"/>
    <property type="project" value="TreeGrafter"/>
</dbReference>
<comment type="similarity">
    <text evidence="1">Belongs to the sulfatase family.</text>
</comment>
<keyword evidence="2" id="KW-0378">Hydrolase</keyword>
<accession>A0A5C6C5L1</accession>
<evidence type="ECO:0000256" key="2">
    <source>
        <dbReference type="ARBA" id="ARBA00022801"/>
    </source>
</evidence>
<gene>
    <name evidence="4" type="ORF">Poly21_20990</name>
</gene>
<dbReference type="Gene3D" id="3.40.720.10">
    <property type="entry name" value="Alkaline Phosphatase, subunit A"/>
    <property type="match status" value="1"/>
</dbReference>
<dbReference type="InterPro" id="IPR050738">
    <property type="entry name" value="Sulfatase"/>
</dbReference>
<dbReference type="Proteomes" id="UP000319908">
    <property type="component" value="Unassembled WGS sequence"/>
</dbReference>
<sequence length="126" mass="13708">MYLNVESFMNTQDFIFFLIVAVGCSSTAFADDAPTNVFAPTVQTKEYFEPFIPRPDQETEAADKLAALEKKFGRKPNVLILLVDDMGWGDPGCYGGGLLIGAPTPNIDRLASQGLKLLNTYPIAAT</sequence>
<reference evidence="4 5" key="1">
    <citation type="journal article" date="2020" name="Antonie Van Leeuwenhoek">
        <title>Rhodopirellula heiligendammensis sp. nov., Rhodopirellula pilleata sp. nov., and Rhodopirellula solitaria sp. nov. isolated from natural or artificial marine surfaces in Northern Germany and California, USA, and emended description of the genus Rhodopirellula.</title>
        <authorList>
            <person name="Kallscheuer N."/>
            <person name="Wiegand S."/>
            <person name="Jogler M."/>
            <person name="Boedeker C."/>
            <person name="Peeters S.H."/>
            <person name="Rast P."/>
            <person name="Heuer A."/>
            <person name="Jetten M.S.M."/>
            <person name="Rohde M."/>
            <person name="Jogler C."/>
        </authorList>
    </citation>
    <scope>NUCLEOTIDE SEQUENCE [LARGE SCALE GENOMIC DNA]</scope>
    <source>
        <strain evidence="4 5">Poly21</strain>
    </source>
</reference>
<feature type="signal peptide" evidence="3">
    <location>
        <begin position="1"/>
        <end position="30"/>
    </location>
</feature>
<dbReference type="PANTHER" id="PTHR42693">
    <property type="entry name" value="ARYLSULFATASE FAMILY MEMBER"/>
    <property type="match status" value="1"/>
</dbReference>
<evidence type="ECO:0000256" key="1">
    <source>
        <dbReference type="ARBA" id="ARBA00008779"/>
    </source>
</evidence>
<comment type="caution">
    <text evidence="4">The sequence shown here is derived from an EMBL/GenBank/DDBJ whole genome shotgun (WGS) entry which is preliminary data.</text>
</comment>
<keyword evidence="5" id="KW-1185">Reference proteome</keyword>
<evidence type="ECO:0000256" key="3">
    <source>
        <dbReference type="SAM" id="SignalP"/>
    </source>
</evidence>
<dbReference type="InterPro" id="IPR017850">
    <property type="entry name" value="Alkaline_phosphatase_core_sf"/>
</dbReference>
<proteinExistence type="inferred from homology"/>
<dbReference type="EMBL" id="SJPU01000001">
    <property type="protein sequence ID" value="TWU19920.1"/>
    <property type="molecule type" value="Genomic_DNA"/>
</dbReference>
<protein>
    <submittedName>
        <fullName evidence="4">Sulfatase</fullName>
    </submittedName>
</protein>
<evidence type="ECO:0000313" key="5">
    <source>
        <dbReference type="Proteomes" id="UP000319908"/>
    </source>
</evidence>
<keyword evidence="3" id="KW-0732">Signal</keyword>
<feature type="chain" id="PRO_5022833441" evidence="3">
    <location>
        <begin position="31"/>
        <end position="126"/>
    </location>
</feature>
<name>A0A5C6C5L1_9BACT</name>
<dbReference type="PANTHER" id="PTHR42693:SF53">
    <property type="entry name" value="ENDO-4-O-SULFATASE"/>
    <property type="match status" value="1"/>
</dbReference>
<evidence type="ECO:0000313" key="4">
    <source>
        <dbReference type="EMBL" id="TWU19920.1"/>
    </source>
</evidence>
<dbReference type="AlphaFoldDB" id="A0A5C6C5L1"/>
<organism evidence="4 5">
    <name type="scientific">Allorhodopirellula heiligendammensis</name>
    <dbReference type="NCBI Taxonomy" id="2714739"/>
    <lineage>
        <taxon>Bacteria</taxon>
        <taxon>Pseudomonadati</taxon>
        <taxon>Planctomycetota</taxon>
        <taxon>Planctomycetia</taxon>
        <taxon>Pirellulales</taxon>
        <taxon>Pirellulaceae</taxon>
        <taxon>Allorhodopirellula</taxon>
    </lineage>
</organism>